<evidence type="ECO:0000313" key="2">
    <source>
        <dbReference type="EMBL" id="KAL1409380.1"/>
    </source>
</evidence>
<keyword evidence="3" id="KW-1185">Reference proteome</keyword>
<gene>
    <name evidence="2" type="ORF">Q8F55_003363</name>
</gene>
<feature type="compositionally biased region" description="Low complexity" evidence="1">
    <location>
        <begin position="269"/>
        <end position="290"/>
    </location>
</feature>
<dbReference type="Proteomes" id="UP001565368">
    <property type="component" value="Unassembled WGS sequence"/>
</dbReference>
<accession>A0ABR3Q3P6</accession>
<evidence type="ECO:0000313" key="3">
    <source>
        <dbReference type="Proteomes" id="UP001565368"/>
    </source>
</evidence>
<proteinExistence type="predicted"/>
<feature type="region of interest" description="Disordered" evidence="1">
    <location>
        <begin position="260"/>
        <end position="290"/>
    </location>
</feature>
<dbReference type="RefSeq" id="XP_069209324.1">
    <property type="nucleotide sequence ID" value="XM_069351906.1"/>
</dbReference>
<dbReference type="EMBL" id="JBBXJM010000003">
    <property type="protein sequence ID" value="KAL1409380.1"/>
    <property type="molecule type" value="Genomic_DNA"/>
</dbReference>
<comment type="caution">
    <text evidence="2">The sequence shown here is derived from an EMBL/GenBank/DDBJ whole genome shotgun (WGS) entry which is preliminary data.</text>
</comment>
<reference evidence="2 3" key="1">
    <citation type="submission" date="2023-08" db="EMBL/GenBank/DDBJ databases">
        <title>Annotated Genome Sequence of Vanrija albida AlHP1.</title>
        <authorList>
            <person name="Herzog R."/>
        </authorList>
    </citation>
    <scope>NUCLEOTIDE SEQUENCE [LARGE SCALE GENOMIC DNA]</scope>
    <source>
        <strain evidence="2 3">AlHP1</strain>
    </source>
</reference>
<organism evidence="2 3">
    <name type="scientific">Vanrija albida</name>
    <dbReference type="NCBI Taxonomy" id="181172"/>
    <lineage>
        <taxon>Eukaryota</taxon>
        <taxon>Fungi</taxon>
        <taxon>Dikarya</taxon>
        <taxon>Basidiomycota</taxon>
        <taxon>Agaricomycotina</taxon>
        <taxon>Tremellomycetes</taxon>
        <taxon>Trichosporonales</taxon>
        <taxon>Trichosporonaceae</taxon>
        <taxon>Vanrija</taxon>
    </lineage>
</organism>
<protein>
    <submittedName>
        <fullName evidence="2">Uncharacterized protein</fullName>
    </submittedName>
</protein>
<name>A0ABR3Q3P6_9TREE</name>
<dbReference type="GeneID" id="95984406"/>
<evidence type="ECO:0000256" key="1">
    <source>
        <dbReference type="SAM" id="MobiDB-lite"/>
    </source>
</evidence>
<sequence length="310" mass="33271">MDWLSKTCNKAWSSGTLDWAPTAETKKAQYDLLRRHMGLAVAGCLTDTLVMADPQLAAFLRFAEQLHLADYAYTELEDARLPRIYNDFVCEVNHFLQRRGGAAALMARQIRGYYSLDESVDIVTPGLDAEAVLKDLAAATEAEVRRLSPPATLPAEALADPMPLPASARQCITHATVVIDAVAKADAEGLLHRGRLFPSASLVGAPTHAQVKYEVTEFYRLKEGKDAAVVGFVGDESGRGVHTSLAGLSAWRRCNRRDYRDNKDKGKAKAAAPRASAESTGSGTSAGSRVDASFVSSVDSSVDSEAEAAA</sequence>